<keyword evidence="1 4" id="KW-0812">Transmembrane</keyword>
<gene>
    <name evidence="6" type="ORF">SAMN05192548_1003175</name>
</gene>
<dbReference type="InterPro" id="IPR036259">
    <property type="entry name" value="MFS_trans_sf"/>
</dbReference>
<dbReference type="PANTHER" id="PTHR11360">
    <property type="entry name" value="MONOCARBOXYLATE TRANSPORTER"/>
    <property type="match status" value="1"/>
</dbReference>
<feature type="transmembrane region" description="Helical" evidence="4">
    <location>
        <begin position="383"/>
        <end position="402"/>
    </location>
</feature>
<dbReference type="EMBL" id="FRAB01000003">
    <property type="protein sequence ID" value="SHJ56681.1"/>
    <property type="molecule type" value="Genomic_DNA"/>
</dbReference>
<feature type="transmembrane region" description="Helical" evidence="4">
    <location>
        <begin position="78"/>
        <end position="95"/>
    </location>
</feature>
<feature type="transmembrane region" description="Helical" evidence="4">
    <location>
        <begin position="265"/>
        <end position="283"/>
    </location>
</feature>
<sequence>MNSYSRGYQWAILALLSAIYFMITAATFTSLGVVLPDMIKEMQWSWSSAGLGFTLLGLACGLSSYLPAIFIRRVGVRPTFLAGTVILAAAFALLAHCHGLALYFAGAILLGVGFSFVATVPGTYVIGRMYKNQAFAFGFYFTVGGLGGVVGPWLVVLAVNVLGNWRMHWALSGFFLVVLGLLATVLLPSGVREREHAEQLGNAHRQEENSSVYHTEQAWTAREAMGTWQFYAIAAAYTTFLLVGITTNSFAVAHITDHGFSAQTAAALLSAEALINSFSRFIAGLFGEKIEPKKMLIASLLLMVIGTLALSAATSLPMLIVFSIGIGAGYGMTFLATSVLLSNYYGRLPYLEIFSVANLISTLACFGPLIAGRVKDELGSFTGAFLLVAIIPLIIAFAVTLMRPPVKGQLFSRKASSGI</sequence>
<keyword evidence="3 4" id="KW-0472">Membrane</keyword>
<dbReference type="STRING" id="169427.SAMN05192548_1003175"/>
<name>A0A1M6KCJ7_9BURK</name>
<protein>
    <submittedName>
        <fullName evidence="6">Cyanate permease</fullName>
    </submittedName>
</protein>
<feature type="transmembrane region" description="Helical" evidence="4">
    <location>
        <begin position="319"/>
        <end position="341"/>
    </location>
</feature>
<evidence type="ECO:0000313" key="6">
    <source>
        <dbReference type="EMBL" id="SHJ56681.1"/>
    </source>
</evidence>
<dbReference type="RefSeq" id="WP_073427399.1">
    <property type="nucleotide sequence ID" value="NZ_CADFGY010000001.1"/>
</dbReference>
<organism evidence="6 7">
    <name type="scientific">Paraburkholderia terricola</name>
    <dbReference type="NCBI Taxonomy" id="169427"/>
    <lineage>
        <taxon>Bacteria</taxon>
        <taxon>Pseudomonadati</taxon>
        <taxon>Pseudomonadota</taxon>
        <taxon>Betaproteobacteria</taxon>
        <taxon>Burkholderiales</taxon>
        <taxon>Burkholderiaceae</taxon>
        <taxon>Paraburkholderia</taxon>
    </lineage>
</organism>
<reference evidence="6 7" key="1">
    <citation type="submission" date="2016-11" db="EMBL/GenBank/DDBJ databases">
        <authorList>
            <person name="Jaros S."/>
            <person name="Januszkiewicz K."/>
            <person name="Wedrychowicz H."/>
        </authorList>
    </citation>
    <scope>NUCLEOTIDE SEQUENCE [LARGE SCALE GENOMIC DNA]</scope>
    <source>
        <strain evidence="6 7">LMG 20594</strain>
    </source>
</reference>
<evidence type="ECO:0000259" key="5">
    <source>
        <dbReference type="PROSITE" id="PS50850"/>
    </source>
</evidence>
<dbReference type="Proteomes" id="UP000184395">
    <property type="component" value="Unassembled WGS sequence"/>
</dbReference>
<accession>A0A1M6KCJ7</accession>
<feature type="transmembrane region" description="Helical" evidence="4">
    <location>
        <begin position="46"/>
        <end position="66"/>
    </location>
</feature>
<evidence type="ECO:0000256" key="3">
    <source>
        <dbReference type="ARBA" id="ARBA00023136"/>
    </source>
</evidence>
<dbReference type="InterPro" id="IPR020846">
    <property type="entry name" value="MFS_dom"/>
</dbReference>
<dbReference type="PROSITE" id="PS50850">
    <property type="entry name" value="MFS"/>
    <property type="match status" value="1"/>
</dbReference>
<dbReference type="Pfam" id="PF07690">
    <property type="entry name" value="MFS_1"/>
    <property type="match status" value="1"/>
</dbReference>
<dbReference type="GO" id="GO:0022857">
    <property type="term" value="F:transmembrane transporter activity"/>
    <property type="evidence" value="ECO:0007669"/>
    <property type="project" value="InterPro"/>
</dbReference>
<evidence type="ECO:0000256" key="4">
    <source>
        <dbReference type="SAM" id="Phobius"/>
    </source>
</evidence>
<proteinExistence type="predicted"/>
<evidence type="ECO:0000313" key="7">
    <source>
        <dbReference type="Proteomes" id="UP000184395"/>
    </source>
</evidence>
<feature type="transmembrane region" description="Helical" evidence="4">
    <location>
        <begin position="134"/>
        <end position="155"/>
    </location>
</feature>
<keyword evidence="2 4" id="KW-1133">Transmembrane helix</keyword>
<dbReference type="SUPFAM" id="SSF103473">
    <property type="entry name" value="MFS general substrate transporter"/>
    <property type="match status" value="1"/>
</dbReference>
<feature type="transmembrane region" description="Helical" evidence="4">
    <location>
        <begin position="12"/>
        <end position="34"/>
    </location>
</feature>
<feature type="transmembrane region" description="Helical" evidence="4">
    <location>
        <begin position="101"/>
        <end position="127"/>
    </location>
</feature>
<feature type="transmembrane region" description="Helical" evidence="4">
    <location>
        <begin position="167"/>
        <end position="187"/>
    </location>
</feature>
<dbReference type="OrthoDB" id="7626798at2"/>
<dbReference type="PANTHER" id="PTHR11360:SF290">
    <property type="entry name" value="MONOCARBOXYLATE MFS PERMEASE"/>
    <property type="match status" value="1"/>
</dbReference>
<feature type="transmembrane region" description="Helical" evidence="4">
    <location>
        <begin position="295"/>
        <end position="313"/>
    </location>
</feature>
<evidence type="ECO:0000256" key="1">
    <source>
        <dbReference type="ARBA" id="ARBA00022692"/>
    </source>
</evidence>
<dbReference type="AlphaFoldDB" id="A0A1M6KCJ7"/>
<feature type="transmembrane region" description="Helical" evidence="4">
    <location>
        <begin position="230"/>
        <end position="253"/>
    </location>
</feature>
<feature type="domain" description="Major facilitator superfamily (MFS) profile" evidence="5">
    <location>
        <begin position="13"/>
        <end position="407"/>
    </location>
</feature>
<dbReference type="InterPro" id="IPR011701">
    <property type="entry name" value="MFS"/>
</dbReference>
<dbReference type="InterPro" id="IPR050327">
    <property type="entry name" value="Proton-linked_MCT"/>
</dbReference>
<evidence type="ECO:0000256" key="2">
    <source>
        <dbReference type="ARBA" id="ARBA00022989"/>
    </source>
</evidence>
<feature type="transmembrane region" description="Helical" evidence="4">
    <location>
        <begin position="353"/>
        <end position="371"/>
    </location>
</feature>
<dbReference type="Gene3D" id="1.20.1250.20">
    <property type="entry name" value="MFS general substrate transporter like domains"/>
    <property type="match status" value="2"/>
</dbReference>